<dbReference type="PANTHER" id="PTHR28154:SF1">
    <property type="entry name" value="CELL WALL SYNTHESIS PROTEIN KNH1-RELATED"/>
    <property type="match status" value="1"/>
</dbReference>
<keyword evidence="6" id="KW-1185">Reference proteome</keyword>
<evidence type="ECO:0000259" key="3">
    <source>
        <dbReference type="Pfam" id="PF05390"/>
    </source>
</evidence>
<feature type="domain" description="Yeast cell wall synthesis Kre9/Knh1 C-terminal" evidence="3">
    <location>
        <begin position="174"/>
        <end position="252"/>
    </location>
</feature>
<dbReference type="InterPro" id="IPR008659">
    <property type="entry name" value="Kre9/Knh1_C"/>
</dbReference>
<dbReference type="GO" id="GO:0031505">
    <property type="term" value="P:fungal-type cell wall organization"/>
    <property type="evidence" value="ECO:0007669"/>
    <property type="project" value="TreeGrafter"/>
</dbReference>
<sequence length="263" mass="27300">MRFSDLLFATLLLAPANVVAWVKFTSPAAGADLSTGSVTISWEDSGDSPSIDDLTTYTLQLMVGGNSDSNSLALTTITSTGTFSSGNSVKGTIVAGSAGPTANGFYFKMTSVAKEGGTIENYSDRFSIPSMTGTTPSEYETAAKAVSGTAGPDTVNNVANDAAAADTTAAGTGEFTVPYALQTGLTKYAPMQKVPPTKITMKNFTPMYSTSAYTIATTWLGTPTIQTTITASQTFSVVSQENTAAAQSQPTGDMAKFLARWKD</sequence>
<protein>
    <submittedName>
        <fullName evidence="5">Cell wall synthesis KRE9</fullName>
    </submittedName>
</protein>
<organism evidence="5 6">
    <name type="scientific">Lecanosticta acicola</name>
    <dbReference type="NCBI Taxonomy" id="111012"/>
    <lineage>
        <taxon>Eukaryota</taxon>
        <taxon>Fungi</taxon>
        <taxon>Dikarya</taxon>
        <taxon>Ascomycota</taxon>
        <taxon>Pezizomycotina</taxon>
        <taxon>Dothideomycetes</taxon>
        <taxon>Dothideomycetidae</taxon>
        <taxon>Mycosphaerellales</taxon>
        <taxon>Mycosphaerellaceae</taxon>
        <taxon>Lecanosticta</taxon>
    </lineage>
</organism>
<feature type="chain" id="PRO_5042508207" evidence="2">
    <location>
        <begin position="21"/>
        <end position="263"/>
    </location>
</feature>
<reference evidence="5" key="1">
    <citation type="submission" date="2023-11" db="EMBL/GenBank/DDBJ databases">
        <authorList>
            <person name="Alioto T."/>
            <person name="Alioto T."/>
            <person name="Gomez Garrido J."/>
        </authorList>
    </citation>
    <scope>NUCLEOTIDE SEQUENCE</scope>
</reference>
<evidence type="ECO:0000259" key="4">
    <source>
        <dbReference type="Pfam" id="PF10342"/>
    </source>
</evidence>
<evidence type="ECO:0000313" key="5">
    <source>
        <dbReference type="EMBL" id="CAK4030807.1"/>
    </source>
</evidence>
<dbReference type="AlphaFoldDB" id="A0AAI8Z1N4"/>
<evidence type="ECO:0000256" key="1">
    <source>
        <dbReference type="ARBA" id="ARBA00022729"/>
    </source>
</evidence>
<feature type="domain" description="Yeast cell wall synthesis Kre9/Knh1-like N-terminal" evidence="4">
    <location>
        <begin position="26"/>
        <end position="128"/>
    </location>
</feature>
<gene>
    <name evidence="5" type="ORF">LECACI_7A005965</name>
</gene>
<accession>A0AAI8Z1N4</accession>
<dbReference type="Pfam" id="PF05390">
    <property type="entry name" value="Kre9_KNH1_C"/>
    <property type="match status" value="1"/>
</dbReference>
<dbReference type="GO" id="GO:0005576">
    <property type="term" value="C:extracellular region"/>
    <property type="evidence" value="ECO:0007669"/>
    <property type="project" value="TreeGrafter"/>
</dbReference>
<dbReference type="GO" id="GO:0042546">
    <property type="term" value="P:cell wall biogenesis"/>
    <property type="evidence" value="ECO:0007669"/>
    <property type="project" value="InterPro"/>
</dbReference>
<proteinExistence type="predicted"/>
<evidence type="ECO:0000256" key="2">
    <source>
        <dbReference type="SAM" id="SignalP"/>
    </source>
</evidence>
<comment type="caution">
    <text evidence="5">The sequence shown here is derived from an EMBL/GenBank/DDBJ whole genome shotgun (WGS) entry which is preliminary data.</text>
</comment>
<dbReference type="EMBL" id="CAVMBE010000040">
    <property type="protein sequence ID" value="CAK4030807.1"/>
    <property type="molecule type" value="Genomic_DNA"/>
</dbReference>
<dbReference type="InterPro" id="IPR045328">
    <property type="entry name" value="Kre9/Knh1"/>
</dbReference>
<dbReference type="Proteomes" id="UP001296104">
    <property type="component" value="Unassembled WGS sequence"/>
</dbReference>
<dbReference type="InterPro" id="IPR018466">
    <property type="entry name" value="Kre9/Knh1-like_N"/>
</dbReference>
<feature type="signal peptide" evidence="2">
    <location>
        <begin position="1"/>
        <end position="20"/>
    </location>
</feature>
<name>A0AAI8Z1N4_9PEZI</name>
<keyword evidence="1 2" id="KW-0732">Signal</keyword>
<dbReference type="Pfam" id="PF10342">
    <property type="entry name" value="Kre9_KNH"/>
    <property type="match status" value="1"/>
</dbReference>
<dbReference type="GO" id="GO:0006078">
    <property type="term" value="P:(1-&gt;6)-beta-D-glucan biosynthetic process"/>
    <property type="evidence" value="ECO:0007669"/>
    <property type="project" value="InterPro"/>
</dbReference>
<dbReference type="PANTHER" id="PTHR28154">
    <property type="entry name" value="CELL WALL SYNTHESIS PROTEIN KNH1-RELATED"/>
    <property type="match status" value="1"/>
</dbReference>
<evidence type="ECO:0000313" key="6">
    <source>
        <dbReference type="Proteomes" id="UP001296104"/>
    </source>
</evidence>